<gene>
    <name evidence="5" type="ORF">GCM10007418_29680</name>
</gene>
<dbReference type="InterPro" id="IPR020011">
    <property type="entry name" value="FimV_C"/>
</dbReference>
<feature type="signal peptide" evidence="3">
    <location>
        <begin position="1"/>
        <end position="23"/>
    </location>
</feature>
<dbReference type="Proteomes" id="UP000638188">
    <property type="component" value="Unassembled WGS sequence"/>
</dbReference>
<feature type="compositionally biased region" description="Acidic residues" evidence="1">
    <location>
        <begin position="853"/>
        <end position="867"/>
    </location>
</feature>
<feature type="compositionally biased region" description="Acidic residues" evidence="1">
    <location>
        <begin position="791"/>
        <end position="809"/>
    </location>
</feature>
<dbReference type="EMBL" id="BMFF01000007">
    <property type="protein sequence ID" value="GGD08672.1"/>
    <property type="molecule type" value="Genomic_DNA"/>
</dbReference>
<keyword evidence="3" id="KW-0732">Signal</keyword>
<keyword evidence="2" id="KW-0472">Membrane</keyword>
<evidence type="ECO:0000256" key="1">
    <source>
        <dbReference type="SAM" id="MobiDB-lite"/>
    </source>
</evidence>
<feature type="transmembrane region" description="Helical" evidence="2">
    <location>
        <begin position="509"/>
        <end position="529"/>
    </location>
</feature>
<keyword evidence="2" id="KW-1133">Transmembrane helix</keyword>
<proteinExistence type="predicted"/>
<feature type="domain" description="FimV N-terminal" evidence="4">
    <location>
        <begin position="24"/>
        <end position="131"/>
    </location>
</feature>
<feature type="region of interest" description="Disordered" evidence="1">
    <location>
        <begin position="139"/>
        <end position="176"/>
    </location>
</feature>
<feature type="region of interest" description="Disordered" evidence="1">
    <location>
        <begin position="684"/>
        <end position="706"/>
    </location>
</feature>
<evidence type="ECO:0000256" key="3">
    <source>
        <dbReference type="SAM" id="SignalP"/>
    </source>
</evidence>
<feature type="compositionally biased region" description="Low complexity" evidence="1">
    <location>
        <begin position="768"/>
        <end position="787"/>
    </location>
</feature>
<feature type="compositionally biased region" description="Basic and acidic residues" evidence="1">
    <location>
        <begin position="692"/>
        <end position="701"/>
    </location>
</feature>
<name>A0ABQ1PZR9_9GAMM</name>
<feature type="region of interest" description="Disordered" evidence="1">
    <location>
        <begin position="452"/>
        <end position="488"/>
    </location>
</feature>
<keyword evidence="2" id="KW-0812">Transmembrane</keyword>
<protein>
    <submittedName>
        <fullName evidence="5">Peptidoglycan-binding protein</fullName>
    </submittedName>
</protein>
<dbReference type="CDD" id="cd00118">
    <property type="entry name" value="LysM"/>
    <property type="match status" value="1"/>
</dbReference>
<keyword evidence="6" id="KW-1185">Reference proteome</keyword>
<feature type="region of interest" description="Disordered" evidence="1">
    <location>
        <begin position="853"/>
        <end position="897"/>
    </location>
</feature>
<dbReference type="InterPro" id="IPR038440">
    <property type="entry name" value="FimV_C_sf"/>
</dbReference>
<evidence type="ECO:0000259" key="4">
    <source>
        <dbReference type="Pfam" id="PF25800"/>
    </source>
</evidence>
<comment type="caution">
    <text evidence="5">The sequence shown here is derived from an EMBL/GenBank/DDBJ whole genome shotgun (WGS) entry which is preliminary data.</text>
</comment>
<feature type="region of interest" description="Disordered" evidence="1">
    <location>
        <begin position="745"/>
        <end position="840"/>
    </location>
</feature>
<dbReference type="Gene3D" id="3.10.350.10">
    <property type="entry name" value="LysM domain"/>
    <property type="match status" value="1"/>
</dbReference>
<dbReference type="NCBIfam" id="TIGR03504">
    <property type="entry name" value="FimV_Cterm"/>
    <property type="match status" value="1"/>
</dbReference>
<accession>A0ABQ1PZR9</accession>
<dbReference type="RefSeq" id="WP_150278947.1">
    <property type="nucleotide sequence ID" value="NZ_BMFF01000007.1"/>
</dbReference>
<dbReference type="InterPro" id="IPR057840">
    <property type="entry name" value="FimV_N"/>
</dbReference>
<feature type="region of interest" description="Disordered" evidence="1">
    <location>
        <begin position="384"/>
        <end position="424"/>
    </location>
</feature>
<evidence type="ECO:0000313" key="5">
    <source>
        <dbReference type="EMBL" id="GGD08672.1"/>
    </source>
</evidence>
<dbReference type="Gene3D" id="1.20.58.2200">
    <property type="match status" value="1"/>
</dbReference>
<feature type="compositionally biased region" description="Low complexity" evidence="1">
    <location>
        <begin position="462"/>
        <end position="481"/>
    </location>
</feature>
<dbReference type="InterPro" id="IPR018392">
    <property type="entry name" value="LysM"/>
</dbReference>
<sequence length="946" mass="102161">MVRKLVLAVAAASALMSSSVVLALGVGDINLRSSLNQPLDAEIELLQVRDLSSQEIISALATPDEFGRAGIERIFFLNDLTFTPVIRADGKSVIRVTSSRPVREPFLNFLMEVRWPSGRVLREFTLLLDPPLYDPGPVVASAPVSQPQVQPRAQPQVQPARPSQAQPSGAGASSALGAQPAEPLYQAPAEQSSGQIRTDTSDTLWEIALRHRPQGSSVHQTMLAIQDLNPDAFIGGNINRLRAGQTLTLPDATQTTGRSQSEAVAQVAAQNASWQQGRQAPEPAQRQLDARRLDEAAAAPQRANNGDALRLVGSGEEQKDGGADAGSRNGAGELRDELDTTKEELDSVRREKAEAESRLSDMQSQMETLQRLLELKDEQLAAMQQAMGDSDELPESTTEASIASVEESAPEAVEEAGQVVGGESAADTQLALQADPDAPDAGDSTETAEIATTEEVSQEDLAPAVDSEPAADAESAPQAQEAAEEIEEPVAAEQGTMSLLQRMMQNQTFLLAGGGLVLLLLLLVLMAVARRNARREEDMADNFIARAAQNNDQDTDDSDQFNVALAGFQEEETSEQSLAEDPLVEADALIAYGKLDKAADVLGAAIDQEPERTDLRLKLMEVNGLLDDAQGYAEQEDILRHNGTVDNQIDMLNVRFPAMAAALASAAVSAEEYPEWDEDFLKESESATVENKPAESDKPEAEAAAEEYDFSGFDVEAEPAARQEPVAEESLEDFDLDFDLDDSLAESLAQTETTVSASKEETEDDFEFNFNLDETTTEPATVDTTPAGKTDDDEFTLDEDFDLSLTDEMESLKDADLQSESKPDTELEPMEEEQTVALSDSELGAFDLELDASMDEPEAELEADEVQLAEADGPDTAKAAPVDEGDDEDEFDFLSGTDESATKLDLARAYIDMGDSEGARDILTEVLEEGNEQQQQEAREMMEQLD</sequence>
<feature type="chain" id="PRO_5047320768" evidence="3">
    <location>
        <begin position="24"/>
        <end position="946"/>
    </location>
</feature>
<dbReference type="NCBIfam" id="TIGR03505">
    <property type="entry name" value="FimV_core"/>
    <property type="match status" value="1"/>
</dbReference>
<evidence type="ECO:0000313" key="6">
    <source>
        <dbReference type="Proteomes" id="UP000638188"/>
    </source>
</evidence>
<organism evidence="5 6">
    <name type="scientific">Halopseudomonas salina</name>
    <dbReference type="NCBI Taxonomy" id="1323744"/>
    <lineage>
        <taxon>Bacteria</taxon>
        <taxon>Pseudomonadati</taxon>
        <taxon>Pseudomonadota</taxon>
        <taxon>Gammaproteobacteria</taxon>
        <taxon>Pseudomonadales</taxon>
        <taxon>Pseudomonadaceae</taxon>
        <taxon>Halopseudomonas</taxon>
    </lineage>
</organism>
<dbReference type="InterPro" id="IPR020012">
    <property type="entry name" value="LysM_FimV"/>
</dbReference>
<feature type="region of interest" description="Disordered" evidence="1">
    <location>
        <begin position="268"/>
        <end position="364"/>
    </location>
</feature>
<reference evidence="6" key="1">
    <citation type="journal article" date="2019" name="Int. J. Syst. Evol. Microbiol.">
        <title>The Global Catalogue of Microorganisms (GCM) 10K type strain sequencing project: providing services to taxonomists for standard genome sequencing and annotation.</title>
        <authorList>
            <consortium name="The Broad Institute Genomics Platform"/>
            <consortium name="The Broad Institute Genome Sequencing Center for Infectious Disease"/>
            <person name="Wu L."/>
            <person name="Ma J."/>
        </authorList>
    </citation>
    <scope>NUCLEOTIDE SEQUENCE [LARGE SCALE GENOMIC DNA]</scope>
    <source>
        <strain evidence="6">CGMCC 1.12482</strain>
    </source>
</reference>
<feature type="compositionally biased region" description="Low complexity" evidence="1">
    <location>
        <begin position="395"/>
        <end position="407"/>
    </location>
</feature>
<feature type="compositionally biased region" description="Basic and acidic residues" evidence="1">
    <location>
        <begin position="810"/>
        <end position="825"/>
    </location>
</feature>
<feature type="compositionally biased region" description="Basic and acidic residues" evidence="1">
    <location>
        <begin position="333"/>
        <end position="359"/>
    </location>
</feature>
<evidence type="ECO:0000256" key="2">
    <source>
        <dbReference type="SAM" id="Phobius"/>
    </source>
</evidence>
<dbReference type="InterPro" id="IPR036779">
    <property type="entry name" value="LysM_dom_sf"/>
</dbReference>
<feature type="compositionally biased region" description="Acidic residues" evidence="1">
    <location>
        <begin position="883"/>
        <end position="892"/>
    </location>
</feature>
<dbReference type="Pfam" id="PF25800">
    <property type="entry name" value="FimV_N"/>
    <property type="match status" value="1"/>
</dbReference>